<evidence type="ECO:0000313" key="2">
    <source>
        <dbReference type="EMBL" id="GAD53104.1"/>
    </source>
</evidence>
<reference evidence="2 3" key="1">
    <citation type="submission" date="2013-09" db="EMBL/GenBank/DDBJ databases">
        <title>Whole genome sequencing of Halarchaeum acidiphilum strain MH1-52-1.</title>
        <authorList>
            <person name="Shimane Y."/>
            <person name="Minegishi H."/>
            <person name="Nishi S."/>
            <person name="Echigo A."/>
            <person name="Shuto A."/>
            <person name="Konishi M."/>
            <person name="Ito T."/>
            <person name="Ohkuma M."/>
            <person name="Ohta Y."/>
            <person name="Nagano Y."/>
            <person name="Tsubouchi T."/>
            <person name="Mori K."/>
            <person name="Usui K."/>
            <person name="Kamekura M."/>
            <person name="Usami R."/>
            <person name="Takaki Y."/>
            <person name="Hatada Y."/>
        </authorList>
    </citation>
    <scope>NUCLEOTIDE SEQUENCE [LARGE SCALE GENOMIC DNA]</scope>
    <source>
        <strain evidence="2 3">JCM 16109</strain>
    </source>
</reference>
<feature type="compositionally biased region" description="Basic and acidic residues" evidence="1">
    <location>
        <begin position="39"/>
        <end position="64"/>
    </location>
</feature>
<keyword evidence="3" id="KW-1185">Reference proteome</keyword>
<organism evidence="2 3">
    <name type="scientific">Halarchaeum acidiphilum MH1-52-1</name>
    <dbReference type="NCBI Taxonomy" id="1261545"/>
    <lineage>
        <taxon>Archaea</taxon>
        <taxon>Methanobacteriati</taxon>
        <taxon>Methanobacteriota</taxon>
        <taxon>Stenosarchaea group</taxon>
        <taxon>Halobacteria</taxon>
        <taxon>Halobacteriales</taxon>
        <taxon>Halobacteriaceae</taxon>
    </lineage>
</organism>
<feature type="region of interest" description="Disordered" evidence="1">
    <location>
        <begin position="1"/>
        <end position="64"/>
    </location>
</feature>
<gene>
    <name evidence="2" type="ORF">MBEHAL_1864</name>
</gene>
<name>U3A614_9EURY</name>
<comment type="caution">
    <text evidence="2">The sequence shown here is derived from an EMBL/GenBank/DDBJ whole genome shotgun (WGS) entry which is preliminary data.</text>
</comment>
<sequence length="64" mass="6907">MGPPDISRPRRRRPGRALARCREAESEVAGTAASTITRGRVDATDESDAADRDPIATDARRTAE</sequence>
<proteinExistence type="predicted"/>
<accession>U3A614</accession>
<dbReference type="EMBL" id="BATA01000048">
    <property type="protein sequence ID" value="GAD53104.1"/>
    <property type="molecule type" value="Genomic_DNA"/>
</dbReference>
<evidence type="ECO:0000256" key="1">
    <source>
        <dbReference type="SAM" id="MobiDB-lite"/>
    </source>
</evidence>
<dbReference type="Proteomes" id="UP000016986">
    <property type="component" value="Unassembled WGS sequence"/>
</dbReference>
<protein>
    <submittedName>
        <fullName evidence="2">Uncharacterized protein</fullName>
    </submittedName>
</protein>
<dbReference type="AlphaFoldDB" id="U3A614"/>
<evidence type="ECO:0000313" key="3">
    <source>
        <dbReference type="Proteomes" id="UP000016986"/>
    </source>
</evidence>